<evidence type="ECO:0000313" key="3">
    <source>
        <dbReference type="Proteomes" id="UP000251431"/>
    </source>
</evidence>
<sequence length="152" mass="18069">MQKTVEQLHYWLIKVPEVFRVMTEAEITQRPAPKKWSKKEVIGHLCDSAIVNLERFLQIQNEASPYVVTTYDQVQWVALQGYQELPIEDILMLWTSINKKIMYVLNHLDEETLAQPCVMNQQQRTLGWLIEEYMQHLAHHIHHQILMNECET</sequence>
<dbReference type="Pfam" id="PF12867">
    <property type="entry name" value="DinB_2"/>
    <property type="match status" value="1"/>
</dbReference>
<dbReference type="EMBL" id="UAQE01000004">
    <property type="protein sequence ID" value="SPU38950.1"/>
    <property type="molecule type" value="Genomic_DNA"/>
</dbReference>
<gene>
    <name evidence="2" type="ORF">NCTC7582_04924</name>
</gene>
<feature type="domain" description="DinB-like" evidence="1">
    <location>
        <begin position="17"/>
        <end position="142"/>
    </location>
</feature>
<reference evidence="2 3" key="1">
    <citation type="submission" date="2018-06" db="EMBL/GenBank/DDBJ databases">
        <authorList>
            <consortium name="Pathogen Informatics"/>
            <person name="Doyle S."/>
        </authorList>
    </citation>
    <scope>NUCLEOTIDE SEQUENCE [LARGE SCALE GENOMIC DNA]</scope>
    <source>
        <strain evidence="2 3">NCTC7582</strain>
    </source>
</reference>
<organism evidence="2 3">
    <name type="scientific">Lysinibacillus capsici</name>
    <dbReference type="NCBI Taxonomy" id="2115968"/>
    <lineage>
        <taxon>Bacteria</taxon>
        <taxon>Bacillati</taxon>
        <taxon>Bacillota</taxon>
        <taxon>Bacilli</taxon>
        <taxon>Bacillales</taxon>
        <taxon>Bacillaceae</taxon>
        <taxon>Lysinibacillus</taxon>
    </lineage>
</organism>
<keyword evidence="2" id="KW-0378">Hydrolase</keyword>
<protein>
    <submittedName>
        <fullName evidence="2">Metal-dependent hydrolase</fullName>
    </submittedName>
</protein>
<name>A0A2X1A642_9BACI</name>
<dbReference type="AlphaFoldDB" id="A0A2X1A642"/>
<dbReference type="InterPro" id="IPR034660">
    <property type="entry name" value="DinB/YfiT-like"/>
</dbReference>
<proteinExistence type="predicted"/>
<evidence type="ECO:0000259" key="1">
    <source>
        <dbReference type="Pfam" id="PF12867"/>
    </source>
</evidence>
<dbReference type="RefSeq" id="WP_112118704.1">
    <property type="nucleotide sequence ID" value="NZ_CP134502.1"/>
</dbReference>
<dbReference type="InterPro" id="IPR024775">
    <property type="entry name" value="DinB-like"/>
</dbReference>
<evidence type="ECO:0000313" key="2">
    <source>
        <dbReference type="EMBL" id="SPU38950.1"/>
    </source>
</evidence>
<dbReference type="GO" id="GO:0016787">
    <property type="term" value="F:hydrolase activity"/>
    <property type="evidence" value="ECO:0007669"/>
    <property type="project" value="UniProtKB-KW"/>
</dbReference>
<dbReference type="Proteomes" id="UP000251431">
    <property type="component" value="Unassembled WGS sequence"/>
</dbReference>
<dbReference type="SUPFAM" id="SSF109854">
    <property type="entry name" value="DinB/YfiT-like putative metalloenzymes"/>
    <property type="match status" value="1"/>
</dbReference>
<accession>A0A2X1A642</accession>
<dbReference type="Gene3D" id="1.20.120.450">
    <property type="entry name" value="dinb family like domain"/>
    <property type="match status" value="1"/>
</dbReference>